<keyword evidence="4" id="KW-0274">FAD</keyword>
<evidence type="ECO:0000256" key="4">
    <source>
        <dbReference type="ARBA" id="ARBA00022827"/>
    </source>
</evidence>
<proteinExistence type="inferred from homology"/>
<dbReference type="EMBL" id="JBFXLT010000176">
    <property type="protein sequence ID" value="KAL2802551.1"/>
    <property type="molecule type" value="Genomic_DNA"/>
</dbReference>
<evidence type="ECO:0000313" key="7">
    <source>
        <dbReference type="Proteomes" id="UP001610334"/>
    </source>
</evidence>
<evidence type="ECO:0000256" key="5">
    <source>
        <dbReference type="ARBA" id="ARBA00023002"/>
    </source>
</evidence>
<reference evidence="6 7" key="1">
    <citation type="submission" date="2024-07" db="EMBL/GenBank/DDBJ databases">
        <title>Section-level genome sequencing and comparative genomics of Aspergillus sections Usti and Cavernicolus.</title>
        <authorList>
            <consortium name="Lawrence Berkeley National Laboratory"/>
            <person name="Nybo J.L."/>
            <person name="Vesth T.C."/>
            <person name="Theobald S."/>
            <person name="Frisvad J.C."/>
            <person name="Larsen T.O."/>
            <person name="Kjaerboelling I."/>
            <person name="Rothschild-Mancinelli K."/>
            <person name="Lyhne E.K."/>
            <person name="Kogle M.E."/>
            <person name="Barry K."/>
            <person name="Clum A."/>
            <person name="Na H."/>
            <person name="Ledsgaard L."/>
            <person name="Lin J."/>
            <person name="Lipzen A."/>
            <person name="Kuo A."/>
            <person name="Riley R."/>
            <person name="Mondo S."/>
            <person name="Labutti K."/>
            <person name="Haridas S."/>
            <person name="Pangalinan J."/>
            <person name="Salamov A.A."/>
            <person name="Simmons B.A."/>
            <person name="Magnuson J.K."/>
            <person name="Chen J."/>
            <person name="Drula E."/>
            <person name="Henrissat B."/>
            <person name="Wiebenga A."/>
            <person name="Lubbers R.J."/>
            <person name="Gomes A.C."/>
            <person name="Makela M.R."/>
            <person name="Stajich J."/>
            <person name="Grigoriev I.V."/>
            <person name="Mortensen U.H."/>
            <person name="De Vries R.P."/>
            <person name="Baker S.E."/>
            <person name="Andersen M.R."/>
        </authorList>
    </citation>
    <scope>NUCLEOTIDE SEQUENCE [LARGE SCALE GENOMIC DNA]</scope>
    <source>
        <strain evidence="6 7">CBS 588.65</strain>
    </source>
</reference>
<evidence type="ECO:0000313" key="6">
    <source>
        <dbReference type="EMBL" id="KAL2802551.1"/>
    </source>
</evidence>
<evidence type="ECO:0000256" key="1">
    <source>
        <dbReference type="ARBA" id="ARBA00001974"/>
    </source>
</evidence>
<dbReference type="PANTHER" id="PTHR42877:SF7">
    <property type="entry name" value="FLAVIN-BINDING MONOOXYGENASE-RELATED"/>
    <property type="match status" value="1"/>
</dbReference>
<dbReference type="PANTHER" id="PTHR42877">
    <property type="entry name" value="L-ORNITHINE N(5)-MONOOXYGENASE-RELATED"/>
    <property type="match status" value="1"/>
</dbReference>
<evidence type="ECO:0000256" key="2">
    <source>
        <dbReference type="ARBA" id="ARBA00010139"/>
    </source>
</evidence>
<keyword evidence="7" id="KW-1185">Reference proteome</keyword>
<protein>
    <submittedName>
        <fullName evidence="6">Cyclohexanone monooxygenase</fullName>
    </submittedName>
</protein>
<keyword evidence="5" id="KW-0560">Oxidoreductase</keyword>
<dbReference type="Pfam" id="PF00743">
    <property type="entry name" value="FMO-like"/>
    <property type="match status" value="1"/>
</dbReference>
<dbReference type="Proteomes" id="UP001610334">
    <property type="component" value="Unassembled WGS sequence"/>
</dbReference>
<dbReference type="Gene3D" id="3.50.50.60">
    <property type="entry name" value="FAD/NAD(P)-binding domain"/>
    <property type="match status" value="2"/>
</dbReference>
<comment type="similarity">
    <text evidence="2">Belongs to the FAD-binding monooxygenase family.</text>
</comment>
<accession>A0ABR4GU55</accession>
<evidence type="ECO:0000256" key="3">
    <source>
        <dbReference type="ARBA" id="ARBA00022630"/>
    </source>
</evidence>
<dbReference type="InterPro" id="IPR020946">
    <property type="entry name" value="Flavin_mOase-like"/>
</dbReference>
<organism evidence="6 7">
    <name type="scientific">Aspergillus granulosus</name>
    <dbReference type="NCBI Taxonomy" id="176169"/>
    <lineage>
        <taxon>Eukaryota</taxon>
        <taxon>Fungi</taxon>
        <taxon>Dikarya</taxon>
        <taxon>Ascomycota</taxon>
        <taxon>Pezizomycotina</taxon>
        <taxon>Eurotiomycetes</taxon>
        <taxon>Eurotiomycetidae</taxon>
        <taxon>Eurotiales</taxon>
        <taxon>Aspergillaceae</taxon>
        <taxon>Aspergillus</taxon>
        <taxon>Aspergillus subgen. Nidulantes</taxon>
    </lineage>
</organism>
<keyword evidence="3" id="KW-0285">Flavoprotein</keyword>
<name>A0ABR4GU55_9EURO</name>
<comment type="cofactor">
    <cofactor evidence="1">
        <name>FAD</name>
        <dbReference type="ChEBI" id="CHEBI:57692"/>
    </cofactor>
</comment>
<dbReference type="SUPFAM" id="SSF51905">
    <property type="entry name" value="FAD/NAD(P)-binding domain"/>
    <property type="match status" value="3"/>
</dbReference>
<dbReference type="InterPro" id="IPR051209">
    <property type="entry name" value="FAD-bind_Monooxygenase_sf"/>
</dbReference>
<keyword evidence="6" id="KW-0503">Monooxygenase</keyword>
<dbReference type="InterPro" id="IPR036188">
    <property type="entry name" value="FAD/NAD-bd_sf"/>
</dbReference>
<gene>
    <name evidence="6" type="ORF">BJX63DRAFT_440812</name>
</gene>
<dbReference type="PRINTS" id="PR00368">
    <property type="entry name" value="FADPNR"/>
</dbReference>
<sequence length="568" mass="64840">MGSIHKDVPSERYHSEPRPLRIVHVGAGPAGLITAFKARKMLPHCDLVLYEKNADVGGTWFENRYPGVGCDVPSHSYNFTFEPNPEWNGYYSYGDQIQEYFVNFAKKYDLRRYVQFESTVVGATWVEMDGQWELQVRRKDGTTLVDRCHVLINGTGVLNKWKWPDIQGRESYKGVITHTANWDPAIDWKSKRVAVIGVGSSGVQVVPELVKGASALTVFIRTTQWIVPPAAFQDLRVFPDDPAKSAKPAPAGKHFYTEDEKALFRSDPEKFLAYRKAVDGIMQERFPIFLRHHPLHAATIPMIKEQVQKQFGERQDLAHMFTPDFSPGCRRPTPAEGFAQALAQDHTGVVTTAIDRFTETGIRTVDGQDHEFDLIVCATGFEVTFAPHYKITGKAGRTMHEEWDDQPNIYLSVATPNFPNLFFISGPTGNWAQGSLMITHEIQAEYALQCVAKLSHENLHSLAPRQDATSQWRQHVDGWHRENSVWAENCSAWMKYKGKVQIWAGSMLHMIKTLRTPRFEDFEIVRRDENMWGFLGDGRTLLEIRRENGEEVDMAPFCRIRDEPWVLE</sequence>
<dbReference type="GO" id="GO:0004497">
    <property type="term" value="F:monooxygenase activity"/>
    <property type="evidence" value="ECO:0007669"/>
    <property type="project" value="UniProtKB-KW"/>
</dbReference>
<comment type="caution">
    <text evidence="6">The sequence shown here is derived from an EMBL/GenBank/DDBJ whole genome shotgun (WGS) entry which is preliminary data.</text>
</comment>